<keyword evidence="3" id="KW-0408">Iron</keyword>
<dbReference type="PATRIC" id="fig|518642.10.peg.4930"/>
<dbReference type="InterPro" id="IPR042098">
    <property type="entry name" value="TauD-like_sf"/>
</dbReference>
<feature type="domain" description="TauD/TfdA-like" evidence="4">
    <location>
        <begin position="22"/>
        <end position="259"/>
    </location>
</feature>
<dbReference type="EMBL" id="LJGW01000345">
    <property type="protein sequence ID" value="OEV09796.1"/>
    <property type="molecule type" value="Genomic_DNA"/>
</dbReference>
<gene>
    <name evidence="5" type="ORF">AN218_20530</name>
</gene>
<dbReference type="Pfam" id="PF02668">
    <property type="entry name" value="TauD"/>
    <property type="match status" value="1"/>
</dbReference>
<dbReference type="GO" id="GO:0016491">
    <property type="term" value="F:oxidoreductase activity"/>
    <property type="evidence" value="ECO:0007669"/>
    <property type="project" value="UniProtKB-KW"/>
</dbReference>
<organism evidence="5 6">
    <name type="scientific">Streptomyces nanshensis</name>
    <dbReference type="NCBI Taxonomy" id="518642"/>
    <lineage>
        <taxon>Bacteria</taxon>
        <taxon>Bacillati</taxon>
        <taxon>Actinomycetota</taxon>
        <taxon>Actinomycetes</taxon>
        <taxon>Kitasatosporales</taxon>
        <taxon>Streptomycetaceae</taxon>
        <taxon>Streptomyces</taxon>
    </lineage>
</organism>
<evidence type="ECO:0000256" key="3">
    <source>
        <dbReference type="ARBA" id="ARBA00023004"/>
    </source>
</evidence>
<evidence type="ECO:0000256" key="1">
    <source>
        <dbReference type="ARBA" id="ARBA00001954"/>
    </source>
</evidence>
<evidence type="ECO:0000259" key="4">
    <source>
        <dbReference type="Pfam" id="PF02668"/>
    </source>
</evidence>
<proteinExistence type="predicted"/>
<evidence type="ECO:0000313" key="5">
    <source>
        <dbReference type="EMBL" id="OEV09796.1"/>
    </source>
</evidence>
<accession>A0A1E7L0U3</accession>
<evidence type="ECO:0000256" key="2">
    <source>
        <dbReference type="ARBA" id="ARBA00023002"/>
    </source>
</evidence>
<dbReference type="InterPro" id="IPR050411">
    <property type="entry name" value="AlphaKG_dependent_hydroxylases"/>
</dbReference>
<comment type="cofactor">
    <cofactor evidence="1">
        <name>Fe(2+)</name>
        <dbReference type="ChEBI" id="CHEBI:29033"/>
    </cofactor>
</comment>
<evidence type="ECO:0000313" key="6">
    <source>
        <dbReference type="Proteomes" id="UP000176005"/>
    </source>
</evidence>
<dbReference type="Gene3D" id="3.60.130.10">
    <property type="entry name" value="Clavaminate synthase-like"/>
    <property type="match status" value="1"/>
</dbReference>
<sequence>MSGRPPLASFGVLVEARSPGQRVQDLPVEELRRLARAHHLLLLRGFETFADAEELTSYCERWGGIGMWPFGAVLELVEHEAPDDHIFDHRYVPLHWDGMYRPQVPEFQLFHCVSAPGEEQGGGTVFSDTSAVLRDAPPDVRELWERVSGTYRRTTEFYDSVAVSPVVTAHPDTGEPVIRYNEPVAVDEEFINHPDLEFTGIPEGRAAEFHDGLRRALRAPEHLYTHRWRTGDLVVADNYTLLHGREAFTSRAPRHLRRVHVLGEPPLENPALRAGGQPPGA</sequence>
<dbReference type="PANTHER" id="PTHR10696:SF53">
    <property type="entry name" value="TYROSINE ISONITRILE DESATURASE"/>
    <property type="match status" value="1"/>
</dbReference>
<protein>
    <submittedName>
        <fullName evidence="5">Pyoverdine biosynthesis protein PvcB</fullName>
    </submittedName>
</protein>
<dbReference type="InterPro" id="IPR003819">
    <property type="entry name" value="TauD/TfdA-like"/>
</dbReference>
<dbReference type="SUPFAM" id="SSF51197">
    <property type="entry name" value="Clavaminate synthase-like"/>
    <property type="match status" value="1"/>
</dbReference>
<reference evidence="5 6" key="1">
    <citation type="journal article" date="2016" name="Front. Microbiol.">
        <title>Comparative Genomics Analysis of Streptomyces Species Reveals Their Adaptation to the Marine Environment and Their Diversity at the Genomic Level.</title>
        <authorList>
            <person name="Tian X."/>
            <person name="Zhang Z."/>
            <person name="Yang T."/>
            <person name="Chen M."/>
            <person name="Li J."/>
            <person name="Chen F."/>
            <person name="Yang J."/>
            <person name="Li W."/>
            <person name="Zhang B."/>
            <person name="Zhang Z."/>
            <person name="Wu J."/>
            <person name="Zhang C."/>
            <person name="Long L."/>
            <person name="Xiao J."/>
        </authorList>
    </citation>
    <scope>NUCLEOTIDE SEQUENCE [LARGE SCALE GENOMIC DNA]</scope>
    <source>
        <strain evidence="5 6">SCSIO 10429</strain>
    </source>
</reference>
<name>A0A1E7L0U3_9ACTN</name>
<keyword evidence="6" id="KW-1185">Reference proteome</keyword>
<comment type="caution">
    <text evidence="5">The sequence shown here is derived from an EMBL/GenBank/DDBJ whole genome shotgun (WGS) entry which is preliminary data.</text>
</comment>
<dbReference type="AlphaFoldDB" id="A0A1E7L0U3"/>
<keyword evidence="2" id="KW-0560">Oxidoreductase</keyword>
<dbReference type="Proteomes" id="UP000176005">
    <property type="component" value="Unassembled WGS sequence"/>
</dbReference>
<dbReference type="PANTHER" id="PTHR10696">
    <property type="entry name" value="GAMMA-BUTYROBETAINE HYDROXYLASE-RELATED"/>
    <property type="match status" value="1"/>
</dbReference>